<organism evidence="2 3">
    <name type="scientific">Mesorhizobium tianshanense</name>
    <dbReference type="NCBI Taxonomy" id="39844"/>
    <lineage>
        <taxon>Bacteria</taxon>
        <taxon>Pseudomonadati</taxon>
        <taxon>Pseudomonadota</taxon>
        <taxon>Alphaproteobacteria</taxon>
        <taxon>Hyphomicrobiales</taxon>
        <taxon>Phyllobacteriaceae</taxon>
        <taxon>Mesorhizobium</taxon>
    </lineage>
</organism>
<name>A0A562MED3_9HYPH</name>
<keyword evidence="2" id="KW-0808">Transferase</keyword>
<dbReference type="PROSITE" id="PS51186">
    <property type="entry name" value="GNAT"/>
    <property type="match status" value="1"/>
</dbReference>
<sequence length="226" mass="24349">MKHVLDRPVWSALGTRHKAFAQGDNLARRYPSSIVPFAATAANDTESLRAFDRLVPPNDSVIMLQAGPIALPDGLSAISAASGVQMVAERSLQIVSDERVQRLTQHDAAEMLALASLTKPGPFTLGAFSLGDFWGVKIKGRLVAMAGERMKQPGYTELSGVCSHPDFRGSGLGRLLSLFVANQIAARGEVPYLHAYATNAAAIRLYESIGFRLRSTMNVAVVQRTD</sequence>
<proteinExistence type="predicted"/>
<evidence type="ECO:0000259" key="1">
    <source>
        <dbReference type="PROSITE" id="PS51186"/>
    </source>
</evidence>
<reference evidence="2 3" key="1">
    <citation type="journal article" date="2015" name="Stand. Genomic Sci.">
        <title>Genomic Encyclopedia of Bacterial and Archaeal Type Strains, Phase III: the genomes of soil and plant-associated and newly described type strains.</title>
        <authorList>
            <person name="Whitman W.B."/>
            <person name="Woyke T."/>
            <person name="Klenk H.P."/>
            <person name="Zhou Y."/>
            <person name="Lilburn T.G."/>
            <person name="Beck B.J."/>
            <person name="De Vos P."/>
            <person name="Vandamme P."/>
            <person name="Eisen J.A."/>
            <person name="Garrity G."/>
            <person name="Hugenholtz P."/>
            <person name="Kyrpides N.C."/>
        </authorList>
    </citation>
    <scope>NUCLEOTIDE SEQUENCE [LARGE SCALE GENOMIC DNA]</scope>
    <source>
        <strain evidence="2 3">CGMCC 1.2546</strain>
    </source>
</reference>
<gene>
    <name evidence="2" type="ORF">IQ26_07345</name>
</gene>
<dbReference type="AlphaFoldDB" id="A0A562MED3"/>
<dbReference type="GO" id="GO:0016747">
    <property type="term" value="F:acyltransferase activity, transferring groups other than amino-acyl groups"/>
    <property type="evidence" value="ECO:0007669"/>
    <property type="project" value="InterPro"/>
</dbReference>
<dbReference type="Pfam" id="PF08445">
    <property type="entry name" value="FR47"/>
    <property type="match status" value="1"/>
</dbReference>
<dbReference type="CDD" id="cd04301">
    <property type="entry name" value="NAT_SF"/>
    <property type="match status" value="1"/>
</dbReference>
<dbReference type="EMBL" id="VLKT01000095">
    <property type="protein sequence ID" value="TWI18239.1"/>
    <property type="molecule type" value="Genomic_DNA"/>
</dbReference>
<dbReference type="InterPro" id="IPR000182">
    <property type="entry name" value="GNAT_dom"/>
</dbReference>
<accession>A0A562MED3</accession>
<dbReference type="OrthoDB" id="9797456at2"/>
<comment type="caution">
    <text evidence="2">The sequence shown here is derived from an EMBL/GenBank/DDBJ whole genome shotgun (WGS) entry which is preliminary data.</text>
</comment>
<dbReference type="Proteomes" id="UP000317122">
    <property type="component" value="Unassembled WGS sequence"/>
</dbReference>
<evidence type="ECO:0000313" key="3">
    <source>
        <dbReference type="Proteomes" id="UP000317122"/>
    </source>
</evidence>
<dbReference type="RefSeq" id="WP_145723263.1">
    <property type="nucleotide sequence ID" value="NZ_BSPF01000037.1"/>
</dbReference>
<dbReference type="InterPro" id="IPR013653">
    <property type="entry name" value="GCN5-like_dom"/>
</dbReference>
<dbReference type="InterPro" id="IPR016181">
    <property type="entry name" value="Acyl_CoA_acyltransferase"/>
</dbReference>
<keyword evidence="3" id="KW-1185">Reference proteome</keyword>
<dbReference type="SUPFAM" id="SSF55729">
    <property type="entry name" value="Acyl-CoA N-acyltransferases (Nat)"/>
    <property type="match status" value="1"/>
</dbReference>
<dbReference type="Gene3D" id="3.40.630.30">
    <property type="match status" value="1"/>
</dbReference>
<feature type="domain" description="N-acetyltransferase" evidence="1">
    <location>
        <begin position="98"/>
        <end position="226"/>
    </location>
</feature>
<evidence type="ECO:0000313" key="2">
    <source>
        <dbReference type="EMBL" id="TWI18239.1"/>
    </source>
</evidence>
<protein>
    <submittedName>
        <fullName evidence="2">Putative GNAT family acetyltransferase</fullName>
    </submittedName>
</protein>